<feature type="transmembrane region" description="Helical" evidence="7">
    <location>
        <begin position="369"/>
        <end position="387"/>
    </location>
</feature>
<dbReference type="PANTHER" id="PTHR43414:SF6">
    <property type="entry name" value="MULTIDRUG RESISTANCE PROTEIN MDTG"/>
    <property type="match status" value="1"/>
</dbReference>
<dbReference type="PANTHER" id="PTHR43414">
    <property type="entry name" value="MULTIDRUG RESISTANCE PROTEIN MDTG"/>
    <property type="match status" value="1"/>
</dbReference>
<evidence type="ECO:0000256" key="3">
    <source>
        <dbReference type="ARBA" id="ARBA00022475"/>
    </source>
</evidence>
<feature type="transmembrane region" description="Helical" evidence="7">
    <location>
        <begin position="48"/>
        <end position="68"/>
    </location>
</feature>
<dbReference type="Gene3D" id="1.20.1250.20">
    <property type="entry name" value="MFS general substrate transporter like domains"/>
    <property type="match status" value="2"/>
</dbReference>
<dbReference type="OrthoDB" id="65739at2"/>
<comment type="caution">
    <text evidence="9">The sequence shown here is derived from an EMBL/GenBank/DDBJ whole genome shotgun (WGS) entry which is preliminary data.</text>
</comment>
<comment type="subcellular location">
    <subcellularLocation>
        <location evidence="1">Cell membrane</location>
        <topology evidence="1">Multi-pass membrane protein</topology>
    </subcellularLocation>
</comment>
<dbReference type="InterPro" id="IPR011701">
    <property type="entry name" value="MFS"/>
</dbReference>
<dbReference type="PRINTS" id="PR01035">
    <property type="entry name" value="TCRTETA"/>
</dbReference>
<dbReference type="Pfam" id="PF07690">
    <property type="entry name" value="MFS_1"/>
    <property type="match status" value="1"/>
</dbReference>
<feature type="transmembrane region" description="Helical" evidence="7">
    <location>
        <begin position="138"/>
        <end position="163"/>
    </location>
</feature>
<dbReference type="RefSeq" id="WP_089526215.1">
    <property type="nucleotide sequence ID" value="NZ_NMUQ01000003.1"/>
</dbReference>
<dbReference type="PROSITE" id="PS50850">
    <property type="entry name" value="MFS"/>
    <property type="match status" value="1"/>
</dbReference>
<keyword evidence="2" id="KW-0813">Transport</keyword>
<evidence type="ECO:0000256" key="7">
    <source>
        <dbReference type="SAM" id="Phobius"/>
    </source>
</evidence>
<evidence type="ECO:0000256" key="1">
    <source>
        <dbReference type="ARBA" id="ARBA00004651"/>
    </source>
</evidence>
<keyword evidence="6 7" id="KW-0472">Membrane</keyword>
<dbReference type="AlphaFoldDB" id="A0A229NUG7"/>
<gene>
    <name evidence="9" type="ORF">CGZ75_20945</name>
</gene>
<feature type="transmembrane region" description="Helical" evidence="7">
    <location>
        <begin position="105"/>
        <end position="126"/>
    </location>
</feature>
<evidence type="ECO:0000313" key="9">
    <source>
        <dbReference type="EMBL" id="OXM13510.1"/>
    </source>
</evidence>
<keyword evidence="10" id="KW-1185">Reference proteome</keyword>
<organism evidence="9 10">
    <name type="scientific">Paenibacillus herberti</name>
    <dbReference type="NCBI Taxonomy" id="1619309"/>
    <lineage>
        <taxon>Bacteria</taxon>
        <taxon>Bacillati</taxon>
        <taxon>Bacillota</taxon>
        <taxon>Bacilli</taxon>
        <taxon>Bacillales</taxon>
        <taxon>Paenibacillaceae</taxon>
        <taxon>Paenibacillus</taxon>
    </lineage>
</organism>
<reference evidence="9 10" key="1">
    <citation type="submission" date="2017-07" db="EMBL/GenBank/DDBJ databases">
        <title>Paenibacillus herberti R33 genome sequencing and assembly.</title>
        <authorList>
            <person name="Su W."/>
        </authorList>
    </citation>
    <scope>NUCLEOTIDE SEQUENCE [LARGE SCALE GENOMIC DNA]</scope>
    <source>
        <strain evidence="9 10">R33</strain>
    </source>
</reference>
<dbReference type="InterPro" id="IPR001958">
    <property type="entry name" value="Tet-R_TetA/multi-R_MdtG-like"/>
</dbReference>
<dbReference type="Proteomes" id="UP000215145">
    <property type="component" value="Unassembled WGS sequence"/>
</dbReference>
<dbReference type="GO" id="GO:0022857">
    <property type="term" value="F:transmembrane transporter activity"/>
    <property type="evidence" value="ECO:0007669"/>
    <property type="project" value="InterPro"/>
</dbReference>
<evidence type="ECO:0000256" key="6">
    <source>
        <dbReference type="ARBA" id="ARBA00023136"/>
    </source>
</evidence>
<sequence length="403" mass="43303">MADSYLWKRNLLVLWIGVFFCSTAYTVSIPFMPLFLRNDLGITNNLTLWSGFAFGITFLASALIAPYWGSLSDKYGRRPMLIRSGFALAALYMVTYFVHDPYVFLGVRVGQGLLAGFVPAAIALVATNTPENKAGYALGIMATAGATGGIIGPLIGGLVSHYFSNRESFIFSGFIVLVSALIAVFFVKEHKFNRSAVRSPIREDLKEAFSNKVLVTMLGLVSLGTFSVMILEPLLTVYMMDIGGSDGNASLLAGVVFSAVGIATLIAAPQWGKFGPRIGYTNVLVIGLMGGGIGNLLQFFAHNFVAFGALRFLYGLCFAGVYPSLNALIVKVTAPEFRGRAFALNQSATQLATMMGPIIGGALGGVIPIRWVFVLNGTMLIIAALLIRSRHLERHAELAAERA</sequence>
<proteinExistence type="predicted"/>
<evidence type="ECO:0000256" key="2">
    <source>
        <dbReference type="ARBA" id="ARBA00022448"/>
    </source>
</evidence>
<feature type="transmembrane region" description="Helical" evidence="7">
    <location>
        <begin position="208"/>
        <end position="231"/>
    </location>
</feature>
<feature type="domain" description="Major facilitator superfamily (MFS) profile" evidence="8">
    <location>
        <begin position="10"/>
        <end position="395"/>
    </location>
</feature>
<evidence type="ECO:0000256" key="5">
    <source>
        <dbReference type="ARBA" id="ARBA00022989"/>
    </source>
</evidence>
<dbReference type="InterPro" id="IPR036259">
    <property type="entry name" value="MFS_trans_sf"/>
</dbReference>
<keyword evidence="5 7" id="KW-1133">Transmembrane helix</keyword>
<feature type="transmembrane region" description="Helical" evidence="7">
    <location>
        <begin position="312"/>
        <end position="330"/>
    </location>
</feature>
<feature type="transmembrane region" description="Helical" evidence="7">
    <location>
        <begin position="342"/>
        <end position="363"/>
    </location>
</feature>
<dbReference type="GO" id="GO:0005886">
    <property type="term" value="C:plasma membrane"/>
    <property type="evidence" value="ECO:0007669"/>
    <property type="project" value="UniProtKB-SubCell"/>
</dbReference>
<name>A0A229NUG7_9BACL</name>
<dbReference type="EMBL" id="NMUQ01000003">
    <property type="protein sequence ID" value="OXM13510.1"/>
    <property type="molecule type" value="Genomic_DNA"/>
</dbReference>
<dbReference type="InterPro" id="IPR020846">
    <property type="entry name" value="MFS_dom"/>
</dbReference>
<feature type="transmembrane region" description="Helical" evidence="7">
    <location>
        <begin position="169"/>
        <end position="187"/>
    </location>
</feature>
<feature type="transmembrane region" description="Helical" evidence="7">
    <location>
        <begin position="80"/>
        <end position="99"/>
    </location>
</feature>
<evidence type="ECO:0000256" key="4">
    <source>
        <dbReference type="ARBA" id="ARBA00022692"/>
    </source>
</evidence>
<keyword evidence="3" id="KW-1003">Cell membrane</keyword>
<evidence type="ECO:0000259" key="8">
    <source>
        <dbReference type="PROSITE" id="PS50850"/>
    </source>
</evidence>
<feature type="transmembrane region" description="Helical" evidence="7">
    <location>
        <begin position="280"/>
        <end position="300"/>
    </location>
</feature>
<feature type="transmembrane region" description="Helical" evidence="7">
    <location>
        <begin position="12"/>
        <end position="36"/>
    </location>
</feature>
<accession>A0A229NUG7</accession>
<keyword evidence="4 7" id="KW-0812">Transmembrane</keyword>
<feature type="transmembrane region" description="Helical" evidence="7">
    <location>
        <begin position="251"/>
        <end position="268"/>
    </location>
</feature>
<evidence type="ECO:0000313" key="10">
    <source>
        <dbReference type="Proteomes" id="UP000215145"/>
    </source>
</evidence>
<dbReference type="SUPFAM" id="SSF103473">
    <property type="entry name" value="MFS general substrate transporter"/>
    <property type="match status" value="2"/>
</dbReference>
<protein>
    <submittedName>
        <fullName evidence="9">MFS transporter</fullName>
    </submittedName>
</protein>